<dbReference type="PROSITE" id="PS50048">
    <property type="entry name" value="ZN2_CY6_FUNGAL_2"/>
    <property type="match status" value="1"/>
</dbReference>
<dbReference type="InterPro" id="IPR036864">
    <property type="entry name" value="Zn2-C6_fun-type_DNA-bd_sf"/>
</dbReference>
<dbReference type="PROSITE" id="PS00463">
    <property type="entry name" value="ZN2_CY6_FUNGAL_1"/>
    <property type="match status" value="1"/>
</dbReference>
<evidence type="ECO:0000313" key="9">
    <source>
        <dbReference type="EMBL" id="KAG9228504.1"/>
    </source>
</evidence>
<sequence length="595" mass="66992">MDKAENMEHLPKTVCSSTTSEEEEPHMKGKTRVKVKAPKVRTGCFTCRSRRVKCDEAKPDCKRCAKFGVECGGYQKDKLQRPKTRDIVPRTPTPRIILLAKQIHTGPRFADDLEARYFQHYVENIAVQIQGPIRNNIWDRLIPQAGVLQPYVRHGIVALGALTKSRQVAGLQEPDQSYPDYQIALIQYGKALKGMRESLSAEARNPRSALIACMLVFCFESLQGNQAIASLHASSLVSILCHWNWENDDTFYSVKVGGSRVCPDPANQIEDDLQEAFVGLDLQALLFIDSRPTATHHRVADKMSLAIDRMPANLESLDECQLHCQAMMRRNFHFVAFARAAIAELPSFTSNAQSSSLDGEVAIMRSENNPWDNPSTNESLYVPAHLLAERDRCVNDIWRWRTSSRIVLKRHCIPPPQSASTRIIQNFVQATILKIHAAFNIVFLARTFFPPETAYDAFIEEFRAVVDLSYSVVPYLMTSTGNTSMFRFDIGIIPALSQTAMLCRDSGIRGRAIDLLLSTPGYREGIWESLAMGTINSWIRDLEEEWMSGNGFVPGDRRASLSGVDIDMRKRTAEVTCFQKCGPLEDVEKNTLLTW</sequence>
<dbReference type="OrthoDB" id="3172332at2759"/>
<feature type="compositionally biased region" description="Basic and acidic residues" evidence="7">
    <location>
        <begin position="1"/>
        <end position="11"/>
    </location>
</feature>
<reference evidence="9" key="1">
    <citation type="journal article" date="2021" name="IMA Fungus">
        <title>Genomic characterization of three marine fungi, including Emericellopsis atlantica sp. nov. with signatures of a generalist lifestyle and marine biomass degradation.</title>
        <authorList>
            <person name="Hagestad O.C."/>
            <person name="Hou L."/>
            <person name="Andersen J.H."/>
            <person name="Hansen E.H."/>
            <person name="Altermark B."/>
            <person name="Li C."/>
            <person name="Kuhnert E."/>
            <person name="Cox R.J."/>
            <person name="Crous P.W."/>
            <person name="Spatafora J.W."/>
            <person name="Lail K."/>
            <person name="Amirebrahimi M."/>
            <person name="Lipzen A."/>
            <person name="Pangilinan J."/>
            <person name="Andreopoulos W."/>
            <person name="Hayes R.D."/>
            <person name="Ng V."/>
            <person name="Grigoriev I.V."/>
            <person name="Jackson S.A."/>
            <person name="Sutton T.D.S."/>
            <person name="Dobson A.D.W."/>
            <person name="Rama T."/>
        </authorList>
    </citation>
    <scope>NUCLEOTIDE SEQUENCE</scope>
    <source>
        <strain evidence="9">TRa018bII</strain>
    </source>
</reference>
<accession>A0A9P7Y795</accession>
<proteinExistence type="predicted"/>
<keyword evidence="2" id="KW-0862">Zinc</keyword>
<evidence type="ECO:0000313" key="10">
    <source>
        <dbReference type="Proteomes" id="UP000824998"/>
    </source>
</evidence>
<keyword evidence="6" id="KW-0539">Nucleus</keyword>
<evidence type="ECO:0000256" key="6">
    <source>
        <dbReference type="ARBA" id="ARBA00023242"/>
    </source>
</evidence>
<dbReference type="SUPFAM" id="SSF57701">
    <property type="entry name" value="Zn2/Cys6 DNA-binding domain"/>
    <property type="match status" value="1"/>
</dbReference>
<evidence type="ECO:0000256" key="7">
    <source>
        <dbReference type="SAM" id="MobiDB-lite"/>
    </source>
</evidence>
<dbReference type="InterPro" id="IPR052360">
    <property type="entry name" value="Transcr_Regulatory_Proteins"/>
</dbReference>
<name>A0A9P7Y795_9HELO</name>
<evidence type="ECO:0000256" key="1">
    <source>
        <dbReference type="ARBA" id="ARBA00022723"/>
    </source>
</evidence>
<keyword evidence="10" id="KW-1185">Reference proteome</keyword>
<dbReference type="GO" id="GO:0003677">
    <property type="term" value="F:DNA binding"/>
    <property type="evidence" value="ECO:0007669"/>
    <property type="project" value="UniProtKB-KW"/>
</dbReference>
<dbReference type="AlphaFoldDB" id="A0A9P7Y795"/>
<organism evidence="9 10">
    <name type="scientific">Amylocarpus encephaloides</name>
    <dbReference type="NCBI Taxonomy" id="45428"/>
    <lineage>
        <taxon>Eukaryota</taxon>
        <taxon>Fungi</taxon>
        <taxon>Dikarya</taxon>
        <taxon>Ascomycota</taxon>
        <taxon>Pezizomycotina</taxon>
        <taxon>Leotiomycetes</taxon>
        <taxon>Helotiales</taxon>
        <taxon>Helotiales incertae sedis</taxon>
        <taxon>Amylocarpus</taxon>
    </lineage>
</organism>
<dbReference type="Gene3D" id="4.10.240.10">
    <property type="entry name" value="Zn(2)-C6 fungal-type DNA-binding domain"/>
    <property type="match status" value="1"/>
</dbReference>
<keyword evidence="3" id="KW-0805">Transcription regulation</keyword>
<dbReference type="GO" id="GO:0008270">
    <property type="term" value="F:zinc ion binding"/>
    <property type="evidence" value="ECO:0007669"/>
    <property type="project" value="InterPro"/>
</dbReference>
<evidence type="ECO:0000256" key="5">
    <source>
        <dbReference type="ARBA" id="ARBA00023163"/>
    </source>
</evidence>
<evidence type="ECO:0000256" key="4">
    <source>
        <dbReference type="ARBA" id="ARBA00023125"/>
    </source>
</evidence>
<dbReference type="Pfam" id="PF00172">
    <property type="entry name" value="Zn_clus"/>
    <property type="match status" value="1"/>
</dbReference>
<feature type="region of interest" description="Disordered" evidence="7">
    <location>
        <begin position="1"/>
        <end position="29"/>
    </location>
</feature>
<keyword evidence="5" id="KW-0804">Transcription</keyword>
<keyword evidence="1" id="KW-0479">Metal-binding</keyword>
<keyword evidence="4" id="KW-0238">DNA-binding</keyword>
<dbReference type="PANTHER" id="PTHR36206">
    <property type="entry name" value="ASPERCRYPTIN BIOSYNTHESIS CLUSTER-SPECIFIC TRANSCRIPTION REGULATOR ATNN-RELATED"/>
    <property type="match status" value="1"/>
</dbReference>
<dbReference type="GO" id="GO:0000981">
    <property type="term" value="F:DNA-binding transcription factor activity, RNA polymerase II-specific"/>
    <property type="evidence" value="ECO:0007669"/>
    <property type="project" value="InterPro"/>
</dbReference>
<dbReference type="CDD" id="cd00067">
    <property type="entry name" value="GAL4"/>
    <property type="match status" value="1"/>
</dbReference>
<dbReference type="PANTHER" id="PTHR36206:SF4">
    <property type="entry name" value="HYPOTHETICAL CONSERVED PROTEIN (EUROFUNG)-RELATED"/>
    <property type="match status" value="1"/>
</dbReference>
<feature type="domain" description="Zn(2)-C6 fungal-type" evidence="8">
    <location>
        <begin position="43"/>
        <end position="71"/>
    </location>
</feature>
<dbReference type="InterPro" id="IPR001138">
    <property type="entry name" value="Zn2Cys6_DnaBD"/>
</dbReference>
<comment type="caution">
    <text evidence="9">The sequence shown here is derived from an EMBL/GenBank/DDBJ whole genome shotgun (WGS) entry which is preliminary data.</text>
</comment>
<evidence type="ECO:0000256" key="2">
    <source>
        <dbReference type="ARBA" id="ARBA00022833"/>
    </source>
</evidence>
<evidence type="ECO:0000259" key="8">
    <source>
        <dbReference type="PROSITE" id="PS50048"/>
    </source>
</evidence>
<evidence type="ECO:0000256" key="3">
    <source>
        <dbReference type="ARBA" id="ARBA00023015"/>
    </source>
</evidence>
<gene>
    <name evidence="9" type="ORF">BJ875DRAFT_489804</name>
</gene>
<dbReference type="EMBL" id="MU251926">
    <property type="protein sequence ID" value="KAG9228504.1"/>
    <property type="molecule type" value="Genomic_DNA"/>
</dbReference>
<protein>
    <recommendedName>
        <fullName evidence="8">Zn(2)-C6 fungal-type domain-containing protein</fullName>
    </recommendedName>
</protein>
<dbReference type="SMART" id="SM00066">
    <property type="entry name" value="GAL4"/>
    <property type="match status" value="1"/>
</dbReference>
<dbReference type="Proteomes" id="UP000824998">
    <property type="component" value="Unassembled WGS sequence"/>
</dbReference>